<evidence type="ECO:0000313" key="2">
    <source>
        <dbReference type="Proteomes" id="UP001529491"/>
    </source>
</evidence>
<keyword evidence="2" id="KW-1185">Reference proteome</keyword>
<dbReference type="RefSeq" id="WP_310469650.1">
    <property type="nucleotide sequence ID" value="NZ_CP136522.1"/>
</dbReference>
<protein>
    <recommendedName>
        <fullName evidence="3">Uracil-DNA glycosylase-like domain-containing protein</fullName>
    </recommendedName>
</protein>
<organism evidence="1 2">
    <name type="scientific">Shewanella youngdeokensis</name>
    <dbReference type="NCBI Taxonomy" id="2999068"/>
    <lineage>
        <taxon>Bacteria</taxon>
        <taxon>Pseudomonadati</taxon>
        <taxon>Pseudomonadota</taxon>
        <taxon>Gammaproteobacteria</taxon>
        <taxon>Alteromonadales</taxon>
        <taxon>Shewanellaceae</taxon>
        <taxon>Shewanella</taxon>
    </lineage>
</organism>
<accession>A0ABZ0JYK9</accession>
<dbReference type="Proteomes" id="UP001529491">
    <property type="component" value="Chromosome"/>
</dbReference>
<name>A0ABZ0JYK9_9GAMM</name>
<evidence type="ECO:0008006" key="3">
    <source>
        <dbReference type="Google" id="ProtNLM"/>
    </source>
</evidence>
<evidence type="ECO:0000313" key="1">
    <source>
        <dbReference type="EMBL" id="WOT05389.1"/>
    </source>
</evidence>
<dbReference type="EMBL" id="CP136522">
    <property type="protein sequence ID" value="WOT05389.1"/>
    <property type="molecule type" value="Genomic_DNA"/>
</dbReference>
<sequence>MTLPVYGHIACRKCFKHCLSEQSFQPHPLWQMRNDPGSWGGDEPEILILGFSKGSTQADIYQQGEFDDIAFGGPARARLDTLLKRLGLLLDHENVSTEIANTESRFAFGSLVRCSLARENHLGSYATSGDLITKSFFEIPEILDNCTEQFLSFLPSKTQVVLMLGITDKYITSSYELLKKCYPSLCKVNDVSYGDNNRTFIHVTHPSPGNGHFSSWCKGNAKFDDALAALEQRSSFGGISSPSLQMADVEGFSNARTTQKNFLKDVIKTPYKKETARISQSSELRENLVPVSTVATFCVPFNIEQKGTKGFEIGENPVKQNGQYVDTFDEAIKCLRKMKNPSWRAHGKGPGNCNGGARKAVLWVTKKDAMRLYEEKDNNRRVSIFQSLSDVYE</sequence>
<reference evidence="1 2" key="1">
    <citation type="submission" date="2023-10" db="EMBL/GenBank/DDBJ databases">
        <title>Complete genome sequence of Shewanella sp. DAU334.</title>
        <authorList>
            <person name="Lee Y.-S."/>
            <person name="Jeong H.-R."/>
            <person name="Hwang E.-J."/>
            <person name="Choi Y.-L."/>
            <person name="Kim G.-D."/>
        </authorList>
    </citation>
    <scope>NUCLEOTIDE SEQUENCE [LARGE SCALE GENOMIC DNA]</scope>
    <source>
        <strain evidence="1 2">DAU334</strain>
    </source>
</reference>
<gene>
    <name evidence="1" type="ORF">RGE70_00755</name>
</gene>
<proteinExistence type="predicted"/>